<sequence>MSAAEDDTELRDLLLQNLENSGVLSRLKAQMRAAVFLAMEEQDRVENKAPLVNENLKNCLNTRDGRAAASLVLDFLQVFDLDFTLSVFEPEMNTKQLESRDLLCKDLQLNPGPKSPVLLELLQRRDKDLSRDQSRDQSKDQSKDLKDRTNKGTEEQGRERNKDQAPSEKQLQWLRQNFDFYLKDKSASSLNKHDVVRLFSQLFPHIHSLNRFSLRLCPPDSASLQRLELVLNWKVLEQFVLEELSHTTVNSECDWDSVKKLYLSLFSLSSSVVEACGEAPLTQSENKGDSALDQDLKQDLKDQKQDLKNQQQDQRDLRTSSRPEEPAAGPEGPSPGPDLDDVDDGDSFFDDPLPAPQKTYGWKPDSPVPSLSLGPSSSSEPSRPGASKAKELKDSKVLSDRSGSHRVDVEYDDDFNSHRSSLSRSELSIGEEIEEVSIEGPELSDKFDEKTQDLSLSELSLSKAADYMEEVP</sequence>
<keyword evidence="8" id="KW-0966">Cell projection</keyword>
<evidence type="ECO:0000256" key="8">
    <source>
        <dbReference type="ARBA" id="ARBA00023273"/>
    </source>
</evidence>
<dbReference type="InterPro" id="IPR006594">
    <property type="entry name" value="LisH"/>
</dbReference>
<feature type="compositionally biased region" description="Low complexity" evidence="13">
    <location>
        <begin position="418"/>
        <end position="428"/>
    </location>
</feature>
<comment type="subcellular location">
    <subcellularLocation>
        <location evidence="1">Cytoplasm</location>
        <location evidence="1">Cytoskeleton</location>
        <location evidence="1">Cilium basal body</location>
    </subcellularLocation>
    <subcellularLocation>
        <location evidence="2">Cytoplasm</location>
        <location evidence="2">Cytoskeleton</location>
        <location evidence="2">Microtubule organizing center</location>
        <location evidence="2">Centrosome</location>
    </subcellularLocation>
</comment>
<evidence type="ECO:0000256" key="6">
    <source>
        <dbReference type="ARBA" id="ARBA00022794"/>
    </source>
</evidence>
<evidence type="ECO:0000313" key="16">
    <source>
        <dbReference type="Proteomes" id="UP001460270"/>
    </source>
</evidence>
<evidence type="ECO:0000256" key="13">
    <source>
        <dbReference type="SAM" id="MobiDB-lite"/>
    </source>
</evidence>
<dbReference type="PANTHER" id="PTHR15431:SF9">
    <property type="entry name" value="CENTROSOMAL PROTEIN 43"/>
    <property type="match status" value="1"/>
</dbReference>
<organism evidence="15 16">
    <name type="scientific">Mugilogobius chulae</name>
    <name type="common">yellowstripe goby</name>
    <dbReference type="NCBI Taxonomy" id="88201"/>
    <lineage>
        <taxon>Eukaryota</taxon>
        <taxon>Metazoa</taxon>
        <taxon>Chordata</taxon>
        <taxon>Craniata</taxon>
        <taxon>Vertebrata</taxon>
        <taxon>Euteleostomi</taxon>
        <taxon>Actinopterygii</taxon>
        <taxon>Neopterygii</taxon>
        <taxon>Teleostei</taxon>
        <taxon>Neoteleostei</taxon>
        <taxon>Acanthomorphata</taxon>
        <taxon>Gobiaria</taxon>
        <taxon>Gobiiformes</taxon>
        <taxon>Gobioidei</taxon>
        <taxon>Gobiidae</taxon>
        <taxon>Gobionellinae</taxon>
        <taxon>Mugilogobius</taxon>
    </lineage>
</organism>
<evidence type="ECO:0000256" key="4">
    <source>
        <dbReference type="ARBA" id="ARBA00022490"/>
    </source>
</evidence>
<evidence type="ECO:0000256" key="12">
    <source>
        <dbReference type="ARBA" id="ARBA00046373"/>
    </source>
</evidence>
<dbReference type="GO" id="GO:0034453">
    <property type="term" value="P:microtubule anchoring"/>
    <property type="evidence" value="ECO:0007669"/>
    <property type="project" value="InterPro"/>
</dbReference>
<dbReference type="PANTHER" id="PTHR15431">
    <property type="entry name" value="FGFR1 ONCOGENE PARTNER/LISH DOMAIN-CONTAINING PROTEIN"/>
    <property type="match status" value="1"/>
</dbReference>
<dbReference type="GO" id="GO:0005813">
    <property type="term" value="C:centrosome"/>
    <property type="evidence" value="ECO:0007669"/>
    <property type="project" value="UniProtKB-SubCell"/>
</dbReference>
<accession>A0AAW0P160</accession>
<comment type="caution">
    <text evidence="15">The sequence shown here is derived from an EMBL/GenBank/DDBJ whole genome shotgun (WGS) entry which is preliminary data.</text>
</comment>
<keyword evidence="4" id="KW-0963">Cytoplasm</keyword>
<keyword evidence="6" id="KW-0970">Cilium biogenesis/degradation</keyword>
<feature type="region of interest" description="Disordered" evidence="13">
    <location>
        <begin position="302"/>
        <end position="453"/>
    </location>
</feature>
<evidence type="ECO:0000256" key="11">
    <source>
        <dbReference type="ARBA" id="ARBA00046076"/>
    </source>
</evidence>
<evidence type="ECO:0000259" key="14">
    <source>
        <dbReference type="Pfam" id="PF09398"/>
    </source>
</evidence>
<evidence type="ECO:0000256" key="9">
    <source>
        <dbReference type="ARBA" id="ARBA00041026"/>
    </source>
</evidence>
<feature type="compositionally biased region" description="Basic and acidic residues" evidence="13">
    <location>
        <begin position="302"/>
        <end position="325"/>
    </location>
</feature>
<keyword evidence="7" id="KW-0206">Cytoskeleton</keyword>
<dbReference type="InterPro" id="IPR018993">
    <property type="entry name" value="FOP_dimerisation-dom_N"/>
</dbReference>
<evidence type="ECO:0000256" key="3">
    <source>
        <dbReference type="ARBA" id="ARBA00005385"/>
    </source>
</evidence>
<keyword evidence="16" id="KW-1185">Reference proteome</keyword>
<evidence type="ECO:0000313" key="15">
    <source>
        <dbReference type="EMBL" id="KAK7906705.1"/>
    </source>
</evidence>
<feature type="compositionally biased region" description="Basic and acidic residues" evidence="13">
    <location>
        <begin position="128"/>
        <end position="166"/>
    </location>
</feature>
<evidence type="ECO:0000256" key="1">
    <source>
        <dbReference type="ARBA" id="ARBA00004120"/>
    </source>
</evidence>
<comment type="function">
    <text evidence="11">Required for anchoring microtubules to the centrosomes. Required for ciliation.</text>
</comment>
<evidence type="ECO:0000256" key="5">
    <source>
        <dbReference type="ARBA" id="ARBA00022553"/>
    </source>
</evidence>
<evidence type="ECO:0000256" key="7">
    <source>
        <dbReference type="ARBA" id="ARBA00023212"/>
    </source>
</evidence>
<feature type="compositionally biased region" description="Acidic residues" evidence="13">
    <location>
        <begin position="338"/>
        <end position="349"/>
    </location>
</feature>
<feature type="domain" description="FGFR1 oncogene partner (FOP) N-terminal dimerisation" evidence="14">
    <location>
        <begin position="48"/>
        <end position="123"/>
    </location>
</feature>
<feature type="region of interest" description="Disordered" evidence="13">
    <location>
        <begin position="128"/>
        <end position="167"/>
    </location>
</feature>
<dbReference type="GO" id="GO:0030030">
    <property type="term" value="P:cell projection organization"/>
    <property type="evidence" value="ECO:0007669"/>
    <property type="project" value="UniProtKB-KW"/>
</dbReference>
<comment type="subunit">
    <text evidence="12">Homodimer. Part of a ternary complex that contains CEP350, CEP43 and MAPRE1. Interacts directly with CEP350 and MAPRE1. Interacts with CEP19. Interacts (via N-terminus) with CEP350 (via C-terminus).</text>
</comment>
<name>A0AAW0P160_9GOBI</name>
<dbReference type="EMBL" id="JBBPFD010000011">
    <property type="protein sequence ID" value="KAK7906705.1"/>
    <property type="molecule type" value="Genomic_DNA"/>
</dbReference>
<reference evidence="16" key="1">
    <citation type="submission" date="2024-04" db="EMBL/GenBank/DDBJ databases">
        <title>Salinicola lusitanus LLJ914,a marine bacterium isolated from the Okinawa Trough.</title>
        <authorList>
            <person name="Li J."/>
        </authorList>
    </citation>
    <scope>NUCLEOTIDE SEQUENCE [LARGE SCALE GENOMIC DNA]</scope>
</reference>
<dbReference type="AlphaFoldDB" id="A0AAW0P160"/>
<dbReference type="PROSITE" id="PS50896">
    <property type="entry name" value="LISH"/>
    <property type="match status" value="1"/>
</dbReference>
<dbReference type="Proteomes" id="UP001460270">
    <property type="component" value="Unassembled WGS sequence"/>
</dbReference>
<keyword evidence="5" id="KW-0597">Phosphoprotein</keyword>
<comment type="similarity">
    <text evidence="3">Belongs to the CEP43 family.</text>
</comment>
<feature type="compositionally biased region" description="Low complexity" evidence="13">
    <location>
        <begin position="364"/>
        <end position="387"/>
    </location>
</feature>
<evidence type="ECO:0000256" key="2">
    <source>
        <dbReference type="ARBA" id="ARBA00004300"/>
    </source>
</evidence>
<feature type="compositionally biased region" description="Basic and acidic residues" evidence="13">
    <location>
        <begin position="443"/>
        <end position="452"/>
    </location>
</feature>
<dbReference type="Pfam" id="PF09398">
    <property type="entry name" value="FOP_dimer"/>
    <property type="match status" value="1"/>
</dbReference>
<proteinExistence type="inferred from homology"/>
<dbReference type="Gene3D" id="1.20.960.40">
    <property type="match status" value="1"/>
</dbReference>
<evidence type="ECO:0000256" key="10">
    <source>
        <dbReference type="ARBA" id="ARBA00042293"/>
    </source>
</evidence>
<protein>
    <recommendedName>
        <fullName evidence="9">Centrosomal protein 43</fullName>
    </recommendedName>
    <alternativeName>
        <fullName evidence="10">FGFR1 oncogene partner</fullName>
    </alternativeName>
</protein>
<gene>
    <name evidence="15" type="ORF">WMY93_015317</name>
</gene>
<feature type="compositionally biased region" description="Basic and acidic residues" evidence="13">
    <location>
        <begin position="388"/>
        <end position="409"/>
    </location>
</feature>